<evidence type="ECO:0000256" key="9">
    <source>
        <dbReference type="ARBA" id="ARBA00023180"/>
    </source>
</evidence>
<feature type="transmembrane region" description="Helical" evidence="14">
    <location>
        <begin position="893"/>
        <end position="913"/>
    </location>
</feature>
<feature type="region of interest" description="Disordered" evidence="13">
    <location>
        <begin position="77"/>
        <end position="121"/>
    </location>
</feature>
<evidence type="ECO:0000256" key="2">
    <source>
        <dbReference type="ARBA" id="ARBA00022448"/>
    </source>
</evidence>
<proteinExistence type="predicted"/>
<keyword evidence="12" id="KW-0175">Coiled coil</keyword>
<evidence type="ECO:0000256" key="8">
    <source>
        <dbReference type="ARBA" id="ARBA00023136"/>
    </source>
</evidence>
<feature type="transmembrane region" description="Helical" evidence="14">
    <location>
        <begin position="933"/>
        <end position="956"/>
    </location>
</feature>
<evidence type="ECO:0000256" key="5">
    <source>
        <dbReference type="ARBA" id="ARBA00022989"/>
    </source>
</evidence>
<keyword evidence="10" id="KW-0407">Ion channel</keyword>
<evidence type="ECO:0000256" key="11">
    <source>
        <dbReference type="PROSITE-ProRule" id="PRU00023"/>
    </source>
</evidence>
<feature type="repeat" description="ANK" evidence="11">
    <location>
        <begin position="378"/>
        <end position="410"/>
    </location>
</feature>
<keyword evidence="5 14" id="KW-1133">Transmembrane helix</keyword>
<feature type="transmembrane region" description="Helical" evidence="14">
    <location>
        <begin position="655"/>
        <end position="679"/>
    </location>
</feature>
<evidence type="ECO:0000256" key="1">
    <source>
        <dbReference type="ARBA" id="ARBA00004141"/>
    </source>
</evidence>
<feature type="repeat" description="ANK" evidence="11">
    <location>
        <begin position="412"/>
        <end position="444"/>
    </location>
</feature>
<feature type="compositionally biased region" description="Low complexity" evidence="13">
    <location>
        <begin position="180"/>
        <end position="201"/>
    </location>
</feature>
<dbReference type="Pfam" id="PF00023">
    <property type="entry name" value="Ank"/>
    <property type="match status" value="1"/>
</dbReference>
<keyword evidence="7" id="KW-0406">Ion transport</keyword>
<keyword evidence="6 11" id="KW-0040">ANK repeat</keyword>
<dbReference type="PROSITE" id="PS50088">
    <property type="entry name" value="ANK_REPEAT"/>
    <property type="match status" value="7"/>
</dbReference>
<dbReference type="OrthoDB" id="7464126at2759"/>
<keyword evidence="4" id="KW-0677">Repeat</keyword>
<feature type="coiled-coil region" evidence="12">
    <location>
        <begin position="1131"/>
        <end position="1165"/>
    </location>
</feature>
<keyword evidence="8 14" id="KW-0472">Membrane</keyword>
<feature type="repeat" description="ANK" evidence="11">
    <location>
        <begin position="512"/>
        <end position="544"/>
    </location>
</feature>
<accession>A0A8J2KGD7</accession>
<keyword evidence="9" id="KW-0325">Glycoprotein</keyword>
<dbReference type="PANTHER" id="PTHR47143:SF1">
    <property type="entry name" value="ION_TRANS DOMAIN-CONTAINING PROTEIN"/>
    <property type="match status" value="1"/>
</dbReference>
<feature type="repeat" description="ANK" evidence="11">
    <location>
        <begin position="278"/>
        <end position="310"/>
    </location>
</feature>
<dbReference type="GO" id="GO:0034703">
    <property type="term" value="C:cation channel complex"/>
    <property type="evidence" value="ECO:0007669"/>
    <property type="project" value="UniProtKB-ARBA"/>
</dbReference>
<dbReference type="Pfam" id="PF00520">
    <property type="entry name" value="Ion_trans"/>
    <property type="match status" value="1"/>
</dbReference>
<feature type="region of interest" description="Disordered" evidence="13">
    <location>
        <begin position="161"/>
        <end position="204"/>
    </location>
</feature>
<evidence type="ECO:0000256" key="7">
    <source>
        <dbReference type="ARBA" id="ARBA00023065"/>
    </source>
</evidence>
<evidence type="ECO:0000256" key="4">
    <source>
        <dbReference type="ARBA" id="ARBA00022737"/>
    </source>
</evidence>
<keyword evidence="17" id="KW-1185">Reference proteome</keyword>
<sequence length="1184" mass="132141">MKDDVEMIKIRQRGRSLSKVDLHVTISEPNSNDRRSRWLNDKMRFGNKPGLYNCDKTSVQDDSGYQGDSLPRIHTHPHPLITLSSDDGSYAQNGINRPFEYDSGNWRSRDKDPEEKPKLRSTCSLNCSCNHPYFDDFTHHSHSHTEDDDIDDTEMQYSLSRQNGIRHSTRRHRDETVDIESPTESAYSISSESEGSQGEIEPPIDDPMLQVRREKVRKQSVFFTSRKTWNNESITSSFRDLSPSIGSVLEAAWNGDLNRLEELLGRENPLNVNASDVYGRTPLHLAAASGHVEAVELLLKKGADVEVCDFQQKATPLMCAAGCGSLPVVEMLLTHGANVNAGFESGKTALHWAVQAESVGCVKKLLESGALQNPPAAYSETALHVAASIGHLECLQLLIEHGGDVTLIKGNSRSTALHLAAWEGNIDCMRYLLRYGASHASQDARGQTPLHISAASDTDATALLLSVGADPHLRDSNGRTPLHCAVGRGSRAAECVRLLIDAQAEVNAQDCYGYTPLHLAAVNESSGCASILLNNGGDTTAKTKAGTSALSLLFRRIPDVVKHLVDRLNSAVTVHDHDPADPDCEVRLDFRAIVTNAEKKTPDKHGKIPVQMYYHHPKKETEFLTCLIAAGNKKILAHPLSEAFLHLKWRCVRKFFWASLCFQTALVLLYTIYIINVYLMQCPYHKELAYYQRMERLAELQKMETATTNPPLPLPAPLPTQSFQDVELLKEEPRIMSFMGDDDGNQKNQTRLKREITKFSWFSLAGRQRKKLAMTTTTAQPVEFARNVLLGNVKPGINAFSEINSFPKKEGESGTEDVNVKDDLCQLGTTLTVVWCLLIGLTFILAIKEIFQIAQAPRAYVISSENWGQWALIGSVSMTTWHTSYPGFHLSYWQYPAAAFGIFLAYSLMLLQVGRQPALGLYVQMLGKVAANFGLFILAYLCLLIAFALAFCVIYPGNPAFSSPPLAFMKVLTMMVGEVDYEEQFYTDDPAQPIPYPITAHVLHTAFVVFISIILMNLLVGLAVHDIQGLQKGAKLNRLSRQTALISRLESFIMSKRLQAFLPKTVGQTLQKNALLVPSSYKWTFSIRPNDPRDKRLPKEIKQAVLRLAAANYVNKHGAKILPNDRSHIYNQNSEISFRKLDQRIDRLQQQIDSALKTLTDNNEKILSLLNNKTEKEDTDVKTK</sequence>
<dbReference type="PROSITE" id="PS50297">
    <property type="entry name" value="ANK_REP_REGION"/>
    <property type="match status" value="7"/>
</dbReference>
<evidence type="ECO:0000256" key="13">
    <source>
        <dbReference type="SAM" id="MobiDB-lite"/>
    </source>
</evidence>
<evidence type="ECO:0000256" key="14">
    <source>
        <dbReference type="SAM" id="Phobius"/>
    </source>
</evidence>
<comment type="caution">
    <text evidence="16">The sequence shown here is derived from an EMBL/GenBank/DDBJ whole genome shotgun (WGS) entry which is preliminary data.</text>
</comment>
<keyword evidence="2" id="KW-0813">Transport</keyword>
<organism evidence="16 17">
    <name type="scientific">Allacma fusca</name>
    <dbReference type="NCBI Taxonomy" id="39272"/>
    <lineage>
        <taxon>Eukaryota</taxon>
        <taxon>Metazoa</taxon>
        <taxon>Ecdysozoa</taxon>
        <taxon>Arthropoda</taxon>
        <taxon>Hexapoda</taxon>
        <taxon>Collembola</taxon>
        <taxon>Symphypleona</taxon>
        <taxon>Sminthuridae</taxon>
        <taxon>Allacma</taxon>
    </lineage>
</organism>
<dbReference type="Pfam" id="PF12796">
    <property type="entry name" value="Ank_2"/>
    <property type="match status" value="3"/>
</dbReference>
<evidence type="ECO:0000256" key="10">
    <source>
        <dbReference type="ARBA" id="ARBA00023303"/>
    </source>
</evidence>
<evidence type="ECO:0000256" key="3">
    <source>
        <dbReference type="ARBA" id="ARBA00022692"/>
    </source>
</evidence>
<keyword evidence="3 14" id="KW-0812">Transmembrane</keyword>
<feature type="repeat" description="ANK" evidence="11">
    <location>
        <begin position="477"/>
        <end position="511"/>
    </location>
</feature>
<dbReference type="PANTHER" id="PTHR47143">
    <property type="entry name" value="TRANSIENT RECEPTOR POTENTIAL CATION CHANNEL PROTEIN PAINLESS"/>
    <property type="match status" value="1"/>
</dbReference>
<evidence type="ECO:0000256" key="6">
    <source>
        <dbReference type="ARBA" id="ARBA00023043"/>
    </source>
</evidence>
<feature type="compositionally biased region" description="Basic and acidic residues" evidence="13">
    <location>
        <begin position="107"/>
        <end position="118"/>
    </location>
</feature>
<feature type="transmembrane region" description="Helical" evidence="14">
    <location>
        <begin position="827"/>
        <end position="847"/>
    </location>
</feature>
<feature type="domain" description="Ion transport" evidence="15">
    <location>
        <begin position="838"/>
        <end position="1032"/>
    </location>
</feature>
<name>A0A8J2KGD7_9HEXA</name>
<feature type="compositionally biased region" description="Polar residues" evidence="13">
    <location>
        <begin position="82"/>
        <end position="95"/>
    </location>
</feature>
<evidence type="ECO:0000313" key="17">
    <source>
        <dbReference type="Proteomes" id="UP000708208"/>
    </source>
</evidence>
<dbReference type="InterPro" id="IPR002110">
    <property type="entry name" value="Ankyrin_rpt"/>
</dbReference>
<feature type="repeat" description="ANK" evidence="11">
    <location>
        <begin position="345"/>
        <end position="370"/>
    </location>
</feature>
<reference evidence="16" key="1">
    <citation type="submission" date="2021-06" db="EMBL/GenBank/DDBJ databases">
        <authorList>
            <person name="Hodson N. C."/>
            <person name="Mongue J. A."/>
            <person name="Jaron S. K."/>
        </authorList>
    </citation>
    <scope>NUCLEOTIDE SEQUENCE</scope>
</reference>
<gene>
    <name evidence="16" type="ORF">AFUS01_LOCUS26661</name>
</gene>
<evidence type="ECO:0000256" key="12">
    <source>
        <dbReference type="SAM" id="Coils"/>
    </source>
</evidence>
<dbReference type="GO" id="GO:0005216">
    <property type="term" value="F:monoatomic ion channel activity"/>
    <property type="evidence" value="ECO:0007669"/>
    <property type="project" value="InterPro"/>
</dbReference>
<dbReference type="SMART" id="SM00248">
    <property type="entry name" value="ANK"/>
    <property type="match status" value="9"/>
</dbReference>
<dbReference type="InterPro" id="IPR052076">
    <property type="entry name" value="TRP_cation_channel"/>
</dbReference>
<feature type="transmembrane region" description="Helical" evidence="14">
    <location>
        <begin position="1002"/>
        <end position="1024"/>
    </location>
</feature>
<protein>
    <recommendedName>
        <fullName evidence="15">Ion transport domain-containing protein</fullName>
    </recommendedName>
</protein>
<dbReference type="Proteomes" id="UP000708208">
    <property type="component" value="Unassembled WGS sequence"/>
</dbReference>
<dbReference type="InterPro" id="IPR005821">
    <property type="entry name" value="Ion_trans_dom"/>
</dbReference>
<evidence type="ECO:0000259" key="15">
    <source>
        <dbReference type="Pfam" id="PF00520"/>
    </source>
</evidence>
<feature type="repeat" description="ANK" evidence="11">
    <location>
        <begin position="312"/>
        <end position="344"/>
    </location>
</feature>
<comment type="subcellular location">
    <subcellularLocation>
        <location evidence="1">Membrane</location>
        <topology evidence="1">Multi-pass membrane protein</topology>
    </subcellularLocation>
</comment>
<dbReference type="AlphaFoldDB" id="A0A8J2KGD7"/>
<evidence type="ECO:0000313" key="16">
    <source>
        <dbReference type="EMBL" id="CAG7816022.1"/>
    </source>
</evidence>
<dbReference type="EMBL" id="CAJVCH010358982">
    <property type="protein sequence ID" value="CAG7816022.1"/>
    <property type="molecule type" value="Genomic_DNA"/>
</dbReference>